<evidence type="ECO:0000313" key="3">
    <source>
        <dbReference type="Proteomes" id="UP000015500"/>
    </source>
</evidence>
<dbReference type="PANTHER" id="PTHR30344:SF1">
    <property type="entry name" value="6-PHOSPHOGLUCONOLACTONASE"/>
    <property type="match status" value="1"/>
</dbReference>
<accession>S6A119</accession>
<comment type="similarity">
    <text evidence="1">Belongs to the cycloisomerase 2 family.</text>
</comment>
<organism evidence="2 3">
    <name type="scientific">Geobacillus genomosp. 3</name>
    <dbReference type="NCBI Taxonomy" id="1921421"/>
    <lineage>
        <taxon>Bacteria</taxon>
        <taxon>Bacillati</taxon>
        <taxon>Bacillota</taxon>
        <taxon>Bacilli</taxon>
        <taxon>Bacillales</taxon>
        <taxon>Anoxybacillaceae</taxon>
        <taxon>Geobacillus</taxon>
    </lineage>
</organism>
<dbReference type="PANTHER" id="PTHR30344">
    <property type="entry name" value="6-PHOSPHOGLUCONOLACTONASE-RELATED"/>
    <property type="match status" value="1"/>
</dbReference>
<dbReference type="AlphaFoldDB" id="S6A119"/>
<evidence type="ECO:0008006" key="4">
    <source>
        <dbReference type="Google" id="ProtNLM"/>
    </source>
</evidence>
<dbReference type="InterPro" id="IPR050282">
    <property type="entry name" value="Cycloisomerase_2"/>
</dbReference>
<name>S6A119_GEOG3</name>
<dbReference type="InterPro" id="IPR019405">
    <property type="entry name" value="Lactonase_7-beta_prop"/>
</dbReference>
<reference evidence="2 3" key="1">
    <citation type="journal article" date="2014" name="Genome Announc.">
        <title>Complete Genome Sequence of the Thermophilic Polychlorinated Biphenyl Degrader Geobacillus sp. Strain JF8 (NBRC 109937).</title>
        <authorList>
            <person name="Shintani M."/>
            <person name="Ohtsubo Y."/>
            <person name="Fukuda K."/>
            <person name="Hosoyama A."/>
            <person name="Ohji S."/>
            <person name="Yamazoe A."/>
            <person name="Fujita N."/>
            <person name="Nagata Y."/>
            <person name="Tsuda M."/>
            <person name="Hatta T."/>
            <person name="Kimbara K."/>
        </authorList>
    </citation>
    <scope>NUCLEOTIDE SEQUENCE [LARGE SCALE GENOMIC DNA]</scope>
    <source>
        <strain evidence="2 3">JF8</strain>
    </source>
</reference>
<dbReference type="SUPFAM" id="SSF51004">
    <property type="entry name" value="C-terminal (heme d1) domain of cytochrome cd1-nitrite reductase"/>
    <property type="match status" value="1"/>
</dbReference>
<keyword evidence="3" id="KW-1185">Reference proteome</keyword>
<dbReference type="GO" id="GO:0017057">
    <property type="term" value="F:6-phosphogluconolactonase activity"/>
    <property type="evidence" value="ECO:0007669"/>
    <property type="project" value="TreeGrafter"/>
</dbReference>
<dbReference type="Proteomes" id="UP000015500">
    <property type="component" value="Chromosome"/>
</dbReference>
<dbReference type="Gene3D" id="2.130.10.10">
    <property type="entry name" value="YVTN repeat-like/Quinoprotein amine dehydrogenase"/>
    <property type="match status" value="1"/>
</dbReference>
<dbReference type="EMBL" id="CP006254">
    <property type="protein sequence ID" value="AGT31476.1"/>
    <property type="molecule type" value="Genomic_DNA"/>
</dbReference>
<protein>
    <recommendedName>
        <fullName evidence="4">6-phosphogluconolactonase</fullName>
    </recommendedName>
</protein>
<dbReference type="Pfam" id="PF10282">
    <property type="entry name" value="Lactonase"/>
    <property type="match status" value="1"/>
</dbReference>
<proteinExistence type="inferred from homology"/>
<gene>
    <name evidence="2" type="ORF">M493_05895</name>
</gene>
<dbReference type="HOGENOM" id="CLU_112914_0_0_9"/>
<dbReference type="STRING" id="1921421.M493_05895"/>
<dbReference type="KEGG" id="gjf:M493_05895"/>
<dbReference type="InterPro" id="IPR011048">
    <property type="entry name" value="Haem_d1_sf"/>
</dbReference>
<evidence type="ECO:0000256" key="1">
    <source>
        <dbReference type="ARBA" id="ARBA00005564"/>
    </source>
</evidence>
<sequence>MPYAYVVNELDSTVTVYAFEKENGRLTMKQTIPTVPSHVNGNTAAEIAVSPCGRFVYASNRGHNSIAIFAVDQQTGELSPIGWESTKGATPRFFTFDPFGTFLYVANEDSDTIVAFKVDGKTGELQPTGWILETESPVCIVFSSLR</sequence>
<dbReference type="InterPro" id="IPR015943">
    <property type="entry name" value="WD40/YVTN_repeat-like_dom_sf"/>
</dbReference>
<evidence type="ECO:0000313" key="2">
    <source>
        <dbReference type="EMBL" id="AGT31476.1"/>
    </source>
</evidence>